<feature type="domain" description="AB hydrolase-1" evidence="3">
    <location>
        <begin position="10"/>
        <end position="89"/>
    </location>
</feature>
<dbReference type="InterPro" id="IPR002410">
    <property type="entry name" value="Peptidase_S33"/>
</dbReference>
<reference evidence="4 5" key="1">
    <citation type="journal article" date="2012" name="Genome Biol.">
        <title>Genome and low-iron response of an oceanic diatom adapted to chronic iron limitation.</title>
        <authorList>
            <person name="Lommer M."/>
            <person name="Specht M."/>
            <person name="Roy A.S."/>
            <person name="Kraemer L."/>
            <person name="Andreson R."/>
            <person name="Gutowska M.A."/>
            <person name="Wolf J."/>
            <person name="Bergner S.V."/>
            <person name="Schilhabel M.B."/>
            <person name="Klostermeier U.C."/>
            <person name="Beiko R.G."/>
            <person name="Rosenstiel P."/>
            <person name="Hippler M."/>
            <person name="Laroche J."/>
        </authorList>
    </citation>
    <scope>NUCLEOTIDE SEQUENCE [LARGE SCALE GENOMIC DNA]</scope>
    <source>
        <strain evidence="4 5">CCMP1005</strain>
    </source>
</reference>
<gene>
    <name evidence="4" type="ORF">THAOC_19400</name>
</gene>
<dbReference type="GO" id="GO:0008233">
    <property type="term" value="F:peptidase activity"/>
    <property type="evidence" value="ECO:0007669"/>
    <property type="project" value="InterPro"/>
</dbReference>
<evidence type="ECO:0000313" key="4">
    <source>
        <dbReference type="EMBL" id="EJK60276.1"/>
    </source>
</evidence>
<protein>
    <recommendedName>
        <fullName evidence="3">AB hydrolase-1 domain-containing protein</fullName>
    </recommendedName>
</protein>
<dbReference type="InterPro" id="IPR029058">
    <property type="entry name" value="AB_hydrolase_fold"/>
</dbReference>
<comment type="caution">
    <text evidence="4">The sequence shown here is derived from an EMBL/GenBank/DDBJ whole genome shotgun (WGS) entry which is preliminary data.</text>
</comment>
<dbReference type="PRINTS" id="PR00793">
    <property type="entry name" value="PROAMNOPTASE"/>
</dbReference>
<dbReference type="PANTHER" id="PTHR43798:SF27">
    <property type="entry name" value="HYDROLASE ALPHA_BETA HYDROLASE FOLD FAMILY"/>
    <property type="match status" value="1"/>
</dbReference>
<organism evidence="4 5">
    <name type="scientific">Thalassiosira oceanica</name>
    <name type="common">Marine diatom</name>
    <dbReference type="NCBI Taxonomy" id="159749"/>
    <lineage>
        <taxon>Eukaryota</taxon>
        <taxon>Sar</taxon>
        <taxon>Stramenopiles</taxon>
        <taxon>Ochrophyta</taxon>
        <taxon>Bacillariophyta</taxon>
        <taxon>Coscinodiscophyceae</taxon>
        <taxon>Thalassiosirophycidae</taxon>
        <taxon>Thalassiosirales</taxon>
        <taxon>Thalassiosiraceae</taxon>
        <taxon>Thalassiosira</taxon>
    </lineage>
</organism>
<dbReference type="GO" id="GO:0016020">
    <property type="term" value="C:membrane"/>
    <property type="evidence" value="ECO:0007669"/>
    <property type="project" value="TreeGrafter"/>
</dbReference>
<dbReference type="OrthoDB" id="39558at2759"/>
<keyword evidence="2" id="KW-0378">Hydrolase</keyword>
<feature type="non-terminal residue" evidence="4">
    <location>
        <position position="91"/>
    </location>
</feature>
<name>K0SH15_THAOC</name>
<dbReference type="InterPro" id="IPR000073">
    <property type="entry name" value="AB_hydrolase_1"/>
</dbReference>
<evidence type="ECO:0000313" key="5">
    <source>
        <dbReference type="Proteomes" id="UP000266841"/>
    </source>
</evidence>
<dbReference type="SUPFAM" id="SSF53474">
    <property type="entry name" value="alpha/beta-Hydrolases"/>
    <property type="match status" value="1"/>
</dbReference>
<dbReference type="GO" id="GO:0006508">
    <property type="term" value="P:proteolysis"/>
    <property type="evidence" value="ECO:0007669"/>
    <property type="project" value="InterPro"/>
</dbReference>
<evidence type="ECO:0000256" key="1">
    <source>
        <dbReference type="ARBA" id="ARBA00010088"/>
    </source>
</evidence>
<dbReference type="eggNOG" id="ENOG502S8ER">
    <property type="taxonomic scope" value="Eukaryota"/>
</dbReference>
<sequence length="91" mass="9890">MNLSSAQAAPIVALHGGPSVPSDYLYPLGDVVPYRSIVFYDQLGCGKSDKPDDASLYSTAHSVDDLRVLLRKIGVRRFHLYGQSYGGILGY</sequence>
<comment type="similarity">
    <text evidence="1">Belongs to the peptidase S33 family.</text>
</comment>
<dbReference type="AlphaFoldDB" id="K0SH15"/>
<keyword evidence="5" id="KW-1185">Reference proteome</keyword>
<accession>K0SH15</accession>
<dbReference type="Gene3D" id="3.40.50.1820">
    <property type="entry name" value="alpha/beta hydrolase"/>
    <property type="match status" value="1"/>
</dbReference>
<dbReference type="EMBL" id="AGNL01021305">
    <property type="protein sequence ID" value="EJK60276.1"/>
    <property type="molecule type" value="Genomic_DNA"/>
</dbReference>
<dbReference type="InterPro" id="IPR050266">
    <property type="entry name" value="AB_hydrolase_sf"/>
</dbReference>
<dbReference type="PANTHER" id="PTHR43798">
    <property type="entry name" value="MONOACYLGLYCEROL LIPASE"/>
    <property type="match status" value="1"/>
</dbReference>
<dbReference type="Proteomes" id="UP000266841">
    <property type="component" value="Unassembled WGS sequence"/>
</dbReference>
<dbReference type="Pfam" id="PF00561">
    <property type="entry name" value="Abhydrolase_1"/>
    <property type="match status" value="1"/>
</dbReference>
<evidence type="ECO:0000259" key="3">
    <source>
        <dbReference type="Pfam" id="PF00561"/>
    </source>
</evidence>
<evidence type="ECO:0000256" key="2">
    <source>
        <dbReference type="ARBA" id="ARBA00022801"/>
    </source>
</evidence>
<proteinExistence type="inferred from homology"/>